<protein>
    <submittedName>
        <fullName evidence="3">Uncharacterized protein</fullName>
    </submittedName>
</protein>
<keyword evidence="2" id="KW-0812">Transmembrane</keyword>
<organism evidence="3 4">
    <name type="scientific">Geodermatophilus tzadiensis</name>
    <dbReference type="NCBI Taxonomy" id="1137988"/>
    <lineage>
        <taxon>Bacteria</taxon>
        <taxon>Bacillati</taxon>
        <taxon>Actinomycetota</taxon>
        <taxon>Actinomycetes</taxon>
        <taxon>Geodermatophilales</taxon>
        <taxon>Geodermatophilaceae</taxon>
        <taxon>Geodermatophilus</taxon>
    </lineage>
</organism>
<name>A0A2T0TT15_9ACTN</name>
<gene>
    <name evidence="3" type="ORF">LY71_10846</name>
</gene>
<evidence type="ECO:0000313" key="3">
    <source>
        <dbReference type="EMBL" id="PRY48668.1"/>
    </source>
</evidence>
<sequence length="102" mass="11461">MTKRLVLAGLIWAAVSALAFVGLGNVIVAAGLSVFGFVLLVVLAMASDWEQHPDFEEREMYRAQRRAARWQRGARARARDRERWEAHQARKTARTPGDGDRA</sequence>
<evidence type="ECO:0000256" key="1">
    <source>
        <dbReference type="SAM" id="MobiDB-lite"/>
    </source>
</evidence>
<feature type="compositionally biased region" description="Basic and acidic residues" evidence="1">
    <location>
        <begin position="77"/>
        <end position="88"/>
    </location>
</feature>
<comment type="caution">
    <text evidence="3">The sequence shown here is derived from an EMBL/GenBank/DDBJ whole genome shotgun (WGS) entry which is preliminary data.</text>
</comment>
<proteinExistence type="predicted"/>
<evidence type="ECO:0000313" key="4">
    <source>
        <dbReference type="Proteomes" id="UP000239210"/>
    </source>
</evidence>
<keyword evidence="2" id="KW-0472">Membrane</keyword>
<dbReference type="RefSeq" id="WP_170121319.1">
    <property type="nucleotide sequence ID" value="NZ_PVTG01000008.1"/>
</dbReference>
<reference evidence="3 4" key="1">
    <citation type="submission" date="2018-03" db="EMBL/GenBank/DDBJ databases">
        <title>Genomic Encyclopedia of Archaeal and Bacterial Type Strains, Phase II (KMG-II): from individual species to whole genera.</title>
        <authorList>
            <person name="Goeker M."/>
        </authorList>
    </citation>
    <scope>NUCLEOTIDE SEQUENCE [LARGE SCALE GENOMIC DNA]</scope>
    <source>
        <strain evidence="3 4">DSM 45416</strain>
    </source>
</reference>
<feature type="region of interest" description="Disordered" evidence="1">
    <location>
        <begin position="72"/>
        <end position="102"/>
    </location>
</feature>
<dbReference type="EMBL" id="PVTG01000008">
    <property type="protein sequence ID" value="PRY48668.1"/>
    <property type="molecule type" value="Genomic_DNA"/>
</dbReference>
<keyword evidence="4" id="KW-1185">Reference proteome</keyword>
<keyword evidence="2" id="KW-1133">Transmembrane helix</keyword>
<dbReference type="Proteomes" id="UP000239210">
    <property type="component" value="Unassembled WGS sequence"/>
</dbReference>
<evidence type="ECO:0000256" key="2">
    <source>
        <dbReference type="SAM" id="Phobius"/>
    </source>
</evidence>
<feature type="transmembrane region" description="Helical" evidence="2">
    <location>
        <begin position="27"/>
        <end position="46"/>
    </location>
</feature>
<dbReference type="AlphaFoldDB" id="A0A2T0TT15"/>
<accession>A0A2T0TT15</accession>